<keyword evidence="3" id="KW-0804">Transcription</keyword>
<dbReference type="Proteomes" id="UP000032545">
    <property type="component" value="Unassembled WGS sequence"/>
</dbReference>
<gene>
    <name evidence="6" type="ORF">FF36_03841</name>
</gene>
<dbReference type="RefSeq" id="WP_044886417.1">
    <property type="nucleotide sequence ID" value="NZ_JYFN01000031.1"/>
</dbReference>
<reference evidence="7" key="1">
    <citation type="submission" date="2015-02" db="EMBL/GenBank/DDBJ databases">
        <title>Draft Genome of Frankia sp. CpI1-S.</title>
        <authorList>
            <person name="Oshone R.T."/>
            <person name="Ngom M."/>
            <person name="Ghodhbane-Gtari F."/>
            <person name="Gtari M."/>
            <person name="Morris K."/>
            <person name="Thomas K."/>
            <person name="Sen A."/>
            <person name="Tisa L.S."/>
        </authorList>
    </citation>
    <scope>NUCLEOTIDE SEQUENCE [LARGE SCALE GENOMIC DNA]</scope>
    <source>
        <strain evidence="7">CpI1-S</strain>
    </source>
</reference>
<dbReference type="PANTHER" id="PTHR30055">
    <property type="entry name" value="HTH-TYPE TRANSCRIPTIONAL REGULATOR RUTR"/>
    <property type="match status" value="1"/>
</dbReference>
<dbReference type="PROSITE" id="PS50977">
    <property type="entry name" value="HTH_TETR_2"/>
    <property type="match status" value="1"/>
</dbReference>
<evidence type="ECO:0000259" key="5">
    <source>
        <dbReference type="PROSITE" id="PS50977"/>
    </source>
</evidence>
<dbReference type="InterPro" id="IPR009057">
    <property type="entry name" value="Homeodomain-like_sf"/>
</dbReference>
<dbReference type="Pfam" id="PF00440">
    <property type="entry name" value="TetR_N"/>
    <property type="match status" value="1"/>
</dbReference>
<dbReference type="GO" id="GO:0000976">
    <property type="term" value="F:transcription cis-regulatory region binding"/>
    <property type="evidence" value="ECO:0007669"/>
    <property type="project" value="TreeGrafter"/>
</dbReference>
<dbReference type="Gene3D" id="1.10.357.10">
    <property type="entry name" value="Tetracycline Repressor, domain 2"/>
    <property type="match status" value="1"/>
</dbReference>
<dbReference type="SUPFAM" id="SSF46689">
    <property type="entry name" value="Homeodomain-like"/>
    <property type="match status" value="1"/>
</dbReference>
<protein>
    <submittedName>
        <fullName evidence="6">Transcriptional regulator, TetR family</fullName>
    </submittedName>
</protein>
<comment type="caution">
    <text evidence="6">The sequence shown here is derived from an EMBL/GenBank/DDBJ whole genome shotgun (WGS) entry which is preliminary data.</text>
</comment>
<sequence>MTPPVDAGGNSRIRPVEVAAGNDRVRPVDETAGNGRVPPVDPAGNGRLSATLAMRRRAMAADLIEQAALELFTTRPMDEVTVEQIAAAAGVSVRSFYRYYPGKEMILTALPVRLATAIAEETARRPPAEAPFAALRNAVDALTGETNDYLRRWQRAMAHSYGNERVQQLVVTVTSPMLTEALAGRAGLATDDLWPELAGISAATALVVGARRWAARRGSLRAHLMEALDLLGGGLGPGPAPDVTGTPGRG</sequence>
<feature type="domain" description="HTH tetR-type" evidence="5">
    <location>
        <begin position="58"/>
        <end position="118"/>
    </location>
</feature>
<dbReference type="InterPro" id="IPR001647">
    <property type="entry name" value="HTH_TetR"/>
</dbReference>
<accession>A0A0D8BBZ4</accession>
<organism evidence="6 7">
    <name type="scientific">Frankia torreyi</name>
    <dbReference type="NCBI Taxonomy" id="1856"/>
    <lineage>
        <taxon>Bacteria</taxon>
        <taxon>Bacillati</taxon>
        <taxon>Actinomycetota</taxon>
        <taxon>Actinomycetes</taxon>
        <taxon>Frankiales</taxon>
        <taxon>Frankiaceae</taxon>
        <taxon>Frankia</taxon>
    </lineage>
</organism>
<name>A0A0D8BBZ4_9ACTN</name>
<evidence type="ECO:0000256" key="1">
    <source>
        <dbReference type="ARBA" id="ARBA00023015"/>
    </source>
</evidence>
<proteinExistence type="predicted"/>
<dbReference type="InterPro" id="IPR050109">
    <property type="entry name" value="HTH-type_TetR-like_transc_reg"/>
</dbReference>
<evidence type="ECO:0000256" key="3">
    <source>
        <dbReference type="ARBA" id="ARBA00023163"/>
    </source>
</evidence>
<dbReference type="PATRIC" id="fig|1502723.3.peg.3514"/>
<evidence type="ECO:0000313" key="6">
    <source>
        <dbReference type="EMBL" id="KJE21788.1"/>
    </source>
</evidence>
<keyword evidence="7" id="KW-1185">Reference proteome</keyword>
<dbReference type="AlphaFoldDB" id="A0A0D8BBZ4"/>
<keyword evidence="1" id="KW-0805">Transcription regulation</keyword>
<evidence type="ECO:0000256" key="4">
    <source>
        <dbReference type="PROSITE-ProRule" id="PRU00335"/>
    </source>
</evidence>
<evidence type="ECO:0000313" key="7">
    <source>
        <dbReference type="Proteomes" id="UP000032545"/>
    </source>
</evidence>
<dbReference type="EMBL" id="JYFN01000031">
    <property type="protein sequence ID" value="KJE21788.1"/>
    <property type="molecule type" value="Genomic_DNA"/>
</dbReference>
<dbReference type="PRINTS" id="PR00455">
    <property type="entry name" value="HTHTETR"/>
</dbReference>
<evidence type="ECO:0000256" key="2">
    <source>
        <dbReference type="ARBA" id="ARBA00023125"/>
    </source>
</evidence>
<reference evidence="6 7" key="2">
    <citation type="journal article" date="2016" name="Genome Announc.">
        <title>Permanent Draft Genome Sequences for Two Variants of Frankia sp. Strain CpI1, the First Frankia Strain Isolated from Root Nodules of Comptonia peregrina.</title>
        <authorList>
            <person name="Oshone R."/>
            <person name="Hurst S.G.IV."/>
            <person name="Abebe-Akele F."/>
            <person name="Simpson S."/>
            <person name="Morris K."/>
            <person name="Thomas W.K."/>
            <person name="Tisa L.S."/>
        </authorList>
    </citation>
    <scope>NUCLEOTIDE SEQUENCE [LARGE SCALE GENOMIC DNA]</scope>
    <source>
        <strain evidence="7">CpI1-S</strain>
    </source>
</reference>
<dbReference type="PANTHER" id="PTHR30055:SF238">
    <property type="entry name" value="MYCOFACTOCIN BIOSYNTHESIS TRANSCRIPTIONAL REGULATOR MFTR-RELATED"/>
    <property type="match status" value="1"/>
</dbReference>
<dbReference type="GO" id="GO:0003700">
    <property type="term" value="F:DNA-binding transcription factor activity"/>
    <property type="evidence" value="ECO:0007669"/>
    <property type="project" value="TreeGrafter"/>
</dbReference>
<keyword evidence="2 4" id="KW-0238">DNA-binding</keyword>
<dbReference type="Gene3D" id="1.10.10.60">
    <property type="entry name" value="Homeodomain-like"/>
    <property type="match status" value="1"/>
</dbReference>
<feature type="DNA-binding region" description="H-T-H motif" evidence="4">
    <location>
        <begin position="81"/>
        <end position="100"/>
    </location>
</feature>